<dbReference type="EMBL" id="CAACVG010010299">
    <property type="protein sequence ID" value="VEN55480.1"/>
    <property type="molecule type" value="Genomic_DNA"/>
</dbReference>
<sequence length="36" mass="4274">MTSSCGKSVRVVTNNFRYSTDMTRRHRVGFVSFLFW</sequence>
<organism evidence="1 2">
    <name type="scientific">Callosobruchus maculatus</name>
    <name type="common">Southern cowpea weevil</name>
    <name type="synonym">Pulse bruchid</name>
    <dbReference type="NCBI Taxonomy" id="64391"/>
    <lineage>
        <taxon>Eukaryota</taxon>
        <taxon>Metazoa</taxon>
        <taxon>Ecdysozoa</taxon>
        <taxon>Arthropoda</taxon>
        <taxon>Hexapoda</taxon>
        <taxon>Insecta</taxon>
        <taxon>Pterygota</taxon>
        <taxon>Neoptera</taxon>
        <taxon>Endopterygota</taxon>
        <taxon>Coleoptera</taxon>
        <taxon>Polyphaga</taxon>
        <taxon>Cucujiformia</taxon>
        <taxon>Chrysomeloidea</taxon>
        <taxon>Chrysomelidae</taxon>
        <taxon>Bruchinae</taxon>
        <taxon>Bruchini</taxon>
        <taxon>Callosobruchus</taxon>
    </lineage>
</organism>
<dbReference type="AlphaFoldDB" id="A0A653D5P2"/>
<dbReference type="Proteomes" id="UP000410492">
    <property type="component" value="Unassembled WGS sequence"/>
</dbReference>
<evidence type="ECO:0000313" key="2">
    <source>
        <dbReference type="Proteomes" id="UP000410492"/>
    </source>
</evidence>
<evidence type="ECO:0000313" key="1">
    <source>
        <dbReference type="EMBL" id="VEN55480.1"/>
    </source>
</evidence>
<gene>
    <name evidence="1" type="ORF">CALMAC_LOCUS14648</name>
</gene>
<name>A0A653D5P2_CALMS</name>
<reference evidence="1 2" key="1">
    <citation type="submission" date="2019-01" db="EMBL/GenBank/DDBJ databases">
        <authorList>
            <person name="Sayadi A."/>
        </authorList>
    </citation>
    <scope>NUCLEOTIDE SEQUENCE [LARGE SCALE GENOMIC DNA]</scope>
</reference>
<keyword evidence="2" id="KW-1185">Reference proteome</keyword>
<proteinExistence type="predicted"/>
<protein>
    <submittedName>
        <fullName evidence="1">Uncharacterized protein</fullName>
    </submittedName>
</protein>
<accession>A0A653D5P2</accession>